<evidence type="ECO:0000256" key="7">
    <source>
        <dbReference type="PIRNR" id="PIRNR000124"/>
    </source>
</evidence>
<dbReference type="EC" id="1.1.1.336" evidence="1"/>
<gene>
    <name evidence="10" type="ORF">GW779_00150</name>
    <name evidence="9" type="ORF">GW910_00220</name>
</gene>
<dbReference type="Pfam" id="PF00984">
    <property type="entry name" value="UDPG_MGDP_dh"/>
    <property type="match status" value="1"/>
</dbReference>
<keyword evidence="4" id="KW-0520">NAD</keyword>
<dbReference type="EMBL" id="JAACQH010000002">
    <property type="protein sequence ID" value="NCS90825.1"/>
    <property type="molecule type" value="Genomic_DNA"/>
</dbReference>
<dbReference type="GO" id="GO:0000271">
    <property type="term" value="P:polysaccharide biosynthetic process"/>
    <property type="evidence" value="ECO:0007669"/>
    <property type="project" value="InterPro"/>
</dbReference>
<dbReference type="InterPro" id="IPR017476">
    <property type="entry name" value="UDP-Glc/GDP-Man"/>
</dbReference>
<dbReference type="GO" id="GO:0016628">
    <property type="term" value="F:oxidoreductase activity, acting on the CH-CH group of donors, NAD or NADP as acceptor"/>
    <property type="evidence" value="ECO:0007669"/>
    <property type="project" value="InterPro"/>
</dbReference>
<comment type="catalytic activity">
    <reaction evidence="6">
        <text>UDP-N-acetyl-alpha-D-mannosamine + 2 NAD(+) + H2O = UDP-N-acetyl-alpha-D-mannosaminouronate + 2 NADH + 3 H(+)</text>
        <dbReference type="Rhea" id="RHEA:25780"/>
        <dbReference type="ChEBI" id="CHEBI:15377"/>
        <dbReference type="ChEBI" id="CHEBI:15378"/>
        <dbReference type="ChEBI" id="CHEBI:57540"/>
        <dbReference type="ChEBI" id="CHEBI:57945"/>
        <dbReference type="ChEBI" id="CHEBI:68623"/>
        <dbReference type="ChEBI" id="CHEBI:70731"/>
        <dbReference type="EC" id="1.1.1.336"/>
    </reaction>
</comment>
<dbReference type="InterPro" id="IPR014027">
    <property type="entry name" value="UDP-Glc/GDP-Man_DH_C"/>
</dbReference>
<dbReference type="Proteomes" id="UP000768163">
    <property type="component" value="Unassembled WGS sequence"/>
</dbReference>
<dbReference type="GO" id="GO:0051287">
    <property type="term" value="F:NAD binding"/>
    <property type="evidence" value="ECO:0007669"/>
    <property type="project" value="InterPro"/>
</dbReference>
<evidence type="ECO:0000313" key="9">
    <source>
        <dbReference type="EMBL" id="NCN64495.1"/>
    </source>
</evidence>
<evidence type="ECO:0000256" key="6">
    <source>
        <dbReference type="ARBA" id="ARBA00049130"/>
    </source>
</evidence>
<dbReference type="Gene3D" id="3.40.50.720">
    <property type="entry name" value="NAD(P)-binding Rossmann-like Domain"/>
    <property type="match status" value="2"/>
</dbReference>
<proteinExistence type="inferred from homology"/>
<evidence type="ECO:0000256" key="3">
    <source>
        <dbReference type="ARBA" id="ARBA00023002"/>
    </source>
</evidence>
<dbReference type="Pfam" id="PF03721">
    <property type="entry name" value="UDPG_MGDP_dh_N"/>
    <property type="match status" value="1"/>
</dbReference>
<comment type="similarity">
    <text evidence="7">Belongs to the UDP-glucose/GDP-mannose dehydrogenase family.</text>
</comment>
<dbReference type="AlphaFoldDB" id="A0A8J7YYB2"/>
<dbReference type="InterPro" id="IPR028359">
    <property type="entry name" value="UDP_ManNAc/GlcNAc_DH"/>
</dbReference>
<dbReference type="SUPFAM" id="SSF48179">
    <property type="entry name" value="6-phosphogluconate dehydrogenase C-terminal domain-like"/>
    <property type="match status" value="1"/>
</dbReference>
<evidence type="ECO:0000313" key="10">
    <source>
        <dbReference type="EMBL" id="NCS90825.1"/>
    </source>
</evidence>
<evidence type="ECO:0000256" key="1">
    <source>
        <dbReference type="ARBA" id="ARBA00012935"/>
    </source>
</evidence>
<accession>A0A8J7YYB2</accession>
<name>A0A8J7YYB2_9ARCH</name>
<dbReference type="SMART" id="SM00984">
    <property type="entry name" value="UDPG_MGDP_dh_C"/>
    <property type="match status" value="1"/>
</dbReference>
<dbReference type="EMBL" id="JAACVF010000005">
    <property type="protein sequence ID" value="NCN64495.1"/>
    <property type="molecule type" value="Genomic_DNA"/>
</dbReference>
<dbReference type="InterPro" id="IPR036220">
    <property type="entry name" value="UDP-Glc/GDP-Man_DH_C_sf"/>
</dbReference>
<dbReference type="PANTHER" id="PTHR43491:SF5">
    <property type="entry name" value="UDP-N-ACETYL-D-MANNOSAMINE DEHYDROGENASE"/>
    <property type="match status" value="1"/>
</dbReference>
<sequence length="426" mass="48408">MKHTDIKIAVYGQGKMGLPLAQVMAQYYKVIGVDINKNLTENLNKGINPITSEHGLDELLTKNLKSKNYKATTDFEYVAQNSNIHIILVPTLIKENKPDLSIVKDVAGKISKGLKKNDIIITECTMPPGSTEMLIPIFEESQLKYIADFGLAHCPERTMTGTAIRDITKQYPKIIGASDERTLNIVKEIYKKINIKGTIVMSTIVAAEMVKVFEGCYRDVNIALANELSYVCEKYNVDSKEIFKAANSQPYCHIHNPGYVGGHCIPYYPWFVIDENTELMQTARKINENVIDRLVMKVVEGLNEINKSIKNSNILILGLTFRGNVYELAHTPAKPFIEKLKKFNPKIYAFDPLCNDKDYEKFGVEFKDIDDIDNYKDIDCVVILADHKDFYKIEWNKAGREMRNKVIVDIRGVVDESKAKLRILKL</sequence>
<evidence type="ECO:0000313" key="11">
    <source>
        <dbReference type="Proteomes" id="UP000768163"/>
    </source>
</evidence>
<dbReference type="PANTHER" id="PTHR43491">
    <property type="entry name" value="UDP-N-ACETYL-D-MANNOSAMINE DEHYDROGENASE"/>
    <property type="match status" value="1"/>
</dbReference>
<dbReference type="InterPro" id="IPR008927">
    <property type="entry name" value="6-PGluconate_DH-like_C_sf"/>
</dbReference>
<dbReference type="SUPFAM" id="SSF51735">
    <property type="entry name" value="NAD(P)-binding Rossmann-fold domains"/>
    <property type="match status" value="1"/>
</dbReference>
<dbReference type="GO" id="GO:0089714">
    <property type="term" value="F:UDP-N-acetyl-D-mannosamine dehydrogenase activity"/>
    <property type="evidence" value="ECO:0007669"/>
    <property type="project" value="UniProtKB-EC"/>
</dbReference>
<evidence type="ECO:0000256" key="5">
    <source>
        <dbReference type="ARBA" id="ARBA00030172"/>
    </source>
</evidence>
<keyword evidence="3" id="KW-0560">Oxidoreductase</keyword>
<dbReference type="PIRSF" id="PIRSF500136">
    <property type="entry name" value="UDP_ManNAc_DH"/>
    <property type="match status" value="1"/>
</dbReference>
<reference evidence="9" key="1">
    <citation type="submission" date="2019-11" db="EMBL/GenBank/DDBJ databases">
        <title>Lipid analysis of CO2-rich subsurface aquifers suggests an autotrophy-based deep biosphere with lysolipids enriched in CPR bacteria.</title>
        <authorList>
            <person name="Probst A.J."/>
            <person name="Elling F.J."/>
            <person name="Castelle C.J."/>
            <person name="Zhu Q."/>
            <person name="Elvert M."/>
            <person name="Birarda G."/>
            <person name="Holman H.-Y."/>
            <person name="Lane K.R."/>
            <person name="Ladd B."/>
            <person name="Ryan M.C."/>
            <person name="Woyke T."/>
            <person name="Hinrichs K.-U."/>
            <person name="Banfield J.F."/>
        </authorList>
    </citation>
    <scope>NUCLEOTIDE SEQUENCE</scope>
    <source>
        <strain evidence="9">CG_2015-01_33_1645</strain>
        <strain evidence="10">CG_2015-04_33_537</strain>
    </source>
</reference>
<dbReference type="SUPFAM" id="SSF52413">
    <property type="entry name" value="UDP-glucose/GDP-mannose dehydrogenase C-terminal domain"/>
    <property type="match status" value="1"/>
</dbReference>
<organism evidence="9 11">
    <name type="scientific">Candidatus Altarchaeum hamiconexum</name>
    <dbReference type="NCBI Taxonomy" id="1803513"/>
    <lineage>
        <taxon>Archaea</taxon>
        <taxon>Candidatus Altarchaeota</taxon>
        <taxon>Candidatus Altiarchaeia</taxon>
        <taxon>Candidatus Altarchaeales</taxon>
        <taxon>Candidatus Altarchaeaceae</taxon>
        <taxon>Candidatus Altarchaeum</taxon>
    </lineage>
</organism>
<comment type="caution">
    <text evidence="9">The sequence shown here is derived from an EMBL/GenBank/DDBJ whole genome shotgun (WGS) entry which is preliminary data.</text>
</comment>
<dbReference type="Pfam" id="PF03720">
    <property type="entry name" value="UDPG_MGDP_dh_C"/>
    <property type="match status" value="1"/>
</dbReference>
<dbReference type="PIRSF" id="PIRSF000124">
    <property type="entry name" value="UDPglc_GDPman_dh"/>
    <property type="match status" value="1"/>
</dbReference>
<evidence type="ECO:0000259" key="8">
    <source>
        <dbReference type="SMART" id="SM00984"/>
    </source>
</evidence>
<evidence type="ECO:0000256" key="4">
    <source>
        <dbReference type="ARBA" id="ARBA00023027"/>
    </source>
</evidence>
<protein>
    <recommendedName>
        <fullName evidence="2">UDP-N-acetyl-D-mannosamine dehydrogenase</fullName>
        <ecNumber evidence="1">1.1.1.336</ecNumber>
    </recommendedName>
    <alternativeName>
        <fullName evidence="5">UDP-ManNAc 6-dehydrogenase</fullName>
    </alternativeName>
</protein>
<feature type="domain" description="UDP-glucose/GDP-mannose dehydrogenase C-terminal" evidence="8">
    <location>
        <begin position="315"/>
        <end position="416"/>
    </location>
</feature>
<dbReference type="NCBIfam" id="TIGR03026">
    <property type="entry name" value="NDP-sugDHase"/>
    <property type="match status" value="1"/>
</dbReference>
<dbReference type="InterPro" id="IPR014026">
    <property type="entry name" value="UDP-Glc/GDP-Man_DH_dimer"/>
</dbReference>
<dbReference type="InterPro" id="IPR001732">
    <property type="entry name" value="UDP-Glc/GDP-Man_DH_N"/>
</dbReference>
<dbReference type="InterPro" id="IPR036291">
    <property type="entry name" value="NAD(P)-bd_dom_sf"/>
</dbReference>
<evidence type="ECO:0000256" key="2">
    <source>
        <dbReference type="ARBA" id="ARBA00016796"/>
    </source>
</evidence>
<dbReference type="Proteomes" id="UP000738826">
    <property type="component" value="Unassembled WGS sequence"/>
</dbReference>